<feature type="region of interest" description="Disordered" evidence="5">
    <location>
        <begin position="32"/>
        <end position="55"/>
    </location>
</feature>
<proteinExistence type="inferred from homology"/>
<keyword evidence="4 6" id="KW-0472">Membrane</keyword>
<evidence type="ECO:0000256" key="5">
    <source>
        <dbReference type="SAM" id="MobiDB-lite"/>
    </source>
</evidence>
<comment type="caution">
    <text evidence="8">The sequence shown here is derived from an EMBL/GenBank/DDBJ whole genome shotgun (WGS) entry which is preliminary data.</text>
</comment>
<reference evidence="8 9" key="1">
    <citation type="submission" date="2019-06" db="EMBL/GenBank/DDBJ databases">
        <title>Martelella lutilitoris sp. nov., isolated from a tidal mudflat.</title>
        <authorList>
            <person name="Kim Y.-J."/>
        </authorList>
    </citation>
    <scope>NUCLEOTIDE SEQUENCE [LARGE SCALE GENOMIC DNA]</scope>
    <source>
        <strain evidence="8 9">GH2-6</strain>
    </source>
</reference>
<dbReference type="PANTHER" id="PTHR10721:SF1">
    <property type="entry name" value="MITOCHONDRIAL IMPORT INNER MEMBRANE TRANSLOCASE SUBUNIT TIM44"/>
    <property type="match status" value="1"/>
</dbReference>
<dbReference type="InterPro" id="IPR007379">
    <property type="entry name" value="Tim44-like_dom"/>
</dbReference>
<evidence type="ECO:0000256" key="3">
    <source>
        <dbReference type="ARBA" id="ARBA00022946"/>
    </source>
</evidence>
<evidence type="ECO:0000313" key="8">
    <source>
        <dbReference type="EMBL" id="TNB49706.1"/>
    </source>
</evidence>
<comment type="similarity">
    <text evidence="2">Belongs to the Tim44 family.</text>
</comment>
<dbReference type="GO" id="GO:0030150">
    <property type="term" value="P:protein import into mitochondrial matrix"/>
    <property type="evidence" value="ECO:0007669"/>
    <property type="project" value="TreeGrafter"/>
</dbReference>
<dbReference type="InterPro" id="IPR039544">
    <property type="entry name" value="Tim44-like"/>
</dbReference>
<dbReference type="RefSeq" id="WP_138746748.1">
    <property type="nucleotide sequence ID" value="NZ_VCLB01000001.1"/>
</dbReference>
<dbReference type="GO" id="GO:0016020">
    <property type="term" value="C:membrane"/>
    <property type="evidence" value="ECO:0007669"/>
    <property type="project" value="UniProtKB-SubCell"/>
</dbReference>
<dbReference type="Proteomes" id="UP000307874">
    <property type="component" value="Unassembled WGS sequence"/>
</dbReference>
<dbReference type="OrthoDB" id="9798618at2"/>
<gene>
    <name evidence="8" type="ORF">FF124_01745</name>
</gene>
<evidence type="ECO:0000259" key="7">
    <source>
        <dbReference type="SMART" id="SM00978"/>
    </source>
</evidence>
<dbReference type="InterPro" id="IPR016985">
    <property type="entry name" value="UCP031890_Tim44-rel"/>
</dbReference>
<dbReference type="Gene3D" id="3.10.450.240">
    <property type="match status" value="1"/>
</dbReference>
<evidence type="ECO:0000256" key="4">
    <source>
        <dbReference type="ARBA" id="ARBA00023136"/>
    </source>
</evidence>
<feature type="transmembrane region" description="Helical" evidence="6">
    <location>
        <begin position="6"/>
        <end position="26"/>
    </location>
</feature>
<evidence type="ECO:0000256" key="2">
    <source>
        <dbReference type="ARBA" id="ARBA00009597"/>
    </source>
</evidence>
<keyword evidence="6" id="KW-0812">Transmembrane</keyword>
<evidence type="ECO:0000256" key="1">
    <source>
        <dbReference type="ARBA" id="ARBA00004370"/>
    </source>
</evidence>
<dbReference type="NCBIfam" id="NF033779">
    <property type="entry name" value="Tim44_TimA_adap"/>
    <property type="match status" value="1"/>
</dbReference>
<keyword evidence="6" id="KW-1133">Transmembrane helix</keyword>
<feature type="compositionally biased region" description="Basic and acidic residues" evidence="5">
    <location>
        <begin position="44"/>
        <end position="53"/>
    </location>
</feature>
<dbReference type="SUPFAM" id="SSF54427">
    <property type="entry name" value="NTF2-like"/>
    <property type="match status" value="1"/>
</dbReference>
<dbReference type="SMART" id="SM00978">
    <property type="entry name" value="Tim44"/>
    <property type="match status" value="1"/>
</dbReference>
<evidence type="ECO:0000313" key="9">
    <source>
        <dbReference type="Proteomes" id="UP000307874"/>
    </source>
</evidence>
<evidence type="ECO:0000256" key="6">
    <source>
        <dbReference type="SAM" id="Phobius"/>
    </source>
</evidence>
<dbReference type="InterPro" id="IPR032710">
    <property type="entry name" value="NTF2-like_dom_sf"/>
</dbReference>
<keyword evidence="3" id="KW-0809">Transit peptide</keyword>
<sequence>MGTSDLVTLFFLIAAVVIFFQLRNVLGRRTGNEKPRYEQTPVRSRADATDAARQEGNVITLPGTEKENKAERLAAVDKIAPEGSEANRGLRAIVEADPQFEPTAFMKGANAAYEMIVMAFADGDRRTLKGLLSKEVYEGFNAAISEREANGESVKASFVGIEKAEITEAEVDKTEARITLRIVSQMISATYGKDGEIVDGDAEQIAEIRDLWTFARDTRARDPNWKLIATASE</sequence>
<dbReference type="EMBL" id="VCLB01000001">
    <property type="protein sequence ID" value="TNB49706.1"/>
    <property type="molecule type" value="Genomic_DNA"/>
</dbReference>
<dbReference type="PANTHER" id="PTHR10721">
    <property type="entry name" value="MITOCHONDRIAL IMPORT INNER MEMBRANE TRANSLOCASE SUBUNIT TIM44"/>
    <property type="match status" value="1"/>
</dbReference>
<name>A0A5C4JWH8_9HYPH</name>
<keyword evidence="9" id="KW-1185">Reference proteome</keyword>
<dbReference type="PIRSF" id="PIRSF031890">
    <property type="entry name" value="UCP031890_transporter_Tim44"/>
    <property type="match status" value="1"/>
</dbReference>
<accession>A0A5C4JWH8</accession>
<feature type="domain" description="Tim44-like" evidence="7">
    <location>
        <begin position="86"/>
        <end position="232"/>
    </location>
</feature>
<comment type="subcellular location">
    <subcellularLocation>
        <location evidence="1">Membrane</location>
    </subcellularLocation>
</comment>
<dbReference type="AlphaFoldDB" id="A0A5C4JWH8"/>
<organism evidence="8 9">
    <name type="scientific">Martelella lutilitoris</name>
    <dbReference type="NCBI Taxonomy" id="2583532"/>
    <lineage>
        <taxon>Bacteria</taxon>
        <taxon>Pseudomonadati</taxon>
        <taxon>Pseudomonadota</taxon>
        <taxon>Alphaproteobacteria</taxon>
        <taxon>Hyphomicrobiales</taxon>
        <taxon>Aurantimonadaceae</taxon>
        <taxon>Martelella</taxon>
    </lineage>
</organism>
<protein>
    <submittedName>
        <fullName evidence="8">Tim44 domain-containing protein</fullName>
    </submittedName>
</protein>
<dbReference type="Pfam" id="PF04280">
    <property type="entry name" value="Tim44"/>
    <property type="match status" value="1"/>
</dbReference>
<dbReference type="GO" id="GO:0051087">
    <property type="term" value="F:protein-folding chaperone binding"/>
    <property type="evidence" value="ECO:0007669"/>
    <property type="project" value="TreeGrafter"/>
</dbReference>